<organism evidence="5 6">
    <name type="scientific">Actinomyces ruminicola</name>
    <dbReference type="NCBI Taxonomy" id="332524"/>
    <lineage>
        <taxon>Bacteria</taxon>
        <taxon>Bacillati</taxon>
        <taxon>Actinomycetota</taxon>
        <taxon>Actinomycetes</taxon>
        <taxon>Actinomycetales</taxon>
        <taxon>Actinomycetaceae</taxon>
        <taxon>Actinomyces</taxon>
    </lineage>
</organism>
<sequence length="448" mass="46909">MPVDLTRRSALSALGASALALTLAACSGSEKDAEPAAEVDPSAAAAAAAAGGELLVWSWEPTLTDVVAGYQQAFPNVKVELVNAGTNVEEYTALQNAISAGSGIPDIAQIEYYALPQFSLSESLADLTQFGAADLADSYSAGPWSSVASEDGIFGLPMDSGPMALFYNEEVFTEAGVEVPTTWDEYLDAARAIHAANPNHYIANDIGDAVKTLSLLWQAGSRPYKVDGTTVGIDFSEEASQKYAELWTTLLKEQLLYPCADWSDEWYRGLGDGTIASLAMGAWMPASFVGGVEAGAGKWRVAPLPAWEAGQTASSEMGGSSLAVTAASGKQALAYHFIEYANAGDGVASRIANGAFPATTADLTSEDFLSAEFDYFGGQKANEVFADSAAAVTEGWSFLPFQAYANSIFNDSVGKAYESKGATSIADGLSAWQQACVTYGNQQGFKVS</sequence>
<evidence type="ECO:0000256" key="3">
    <source>
        <dbReference type="ARBA" id="ARBA00022729"/>
    </source>
</evidence>
<dbReference type="AlphaFoldDB" id="A0A1G9ZJR8"/>
<dbReference type="Gene3D" id="3.40.190.10">
    <property type="entry name" value="Periplasmic binding protein-like II"/>
    <property type="match status" value="1"/>
</dbReference>
<name>A0A1G9ZJR8_9ACTO</name>
<dbReference type="EMBL" id="FNHU01000018">
    <property type="protein sequence ID" value="SDN21327.1"/>
    <property type="molecule type" value="Genomic_DNA"/>
</dbReference>
<keyword evidence="5" id="KW-0762">Sugar transport</keyword>
<evidence type="ECO:0000256" key="2">
    <source>
        <dbReference type="ARBA" id="ARBA00022448"/>
    </source>
</evidence>
<dbReference type="PROSITE" id="PS51257">
    <property type="entry name" value="PROKAR_LIPOPROTEIN"/>
    <property type="match status" value="1"/>
</dbReference>
<dbReference type="PANTHER" id="PTHR43649:SF14">
    <property type="entry name" value="BLR3389 PROTEIN"/>
    <property type="match status" value="1"/>
</dbReference>
<gene>
    <name evidence="5" type="ORF">SAMN04487766_11813</name>
</gene>
<accession>A0A1G9ZJR8</accession>
<feature type="signal peptide" evidence="4">
    <location>
        <begin position="1"/>
        <end position="24"/>
    </location>
</feature>
<dbReference type="SUPFAM" id="SSF53850">
    <property type="entry name" value="Periplasmic binding protein-like II"/>
    <property type="match status" value="1"/>
</dbReference>
<dbReference type="InterPro" id="IPR006061">
    <property type="entry name" value="SBP_1_CS"/>
</dbReference>
<evidence type="ECO:0000313" key="5">
    <source>
        <dbReference type="EMBL" id="SDN21327.1"/>
    </source>
</evidence>
<keyword evidence="2" id="KW-0813">Transport</keyword>
<dbReference type="GO" id="GO:0055085">
    <property type="term" value="P:transmembrane transport"/>
    <property type="evidence" value="ECO:0007669"/>
    <property type="project" value="InterPro"/>
</dbReference>
<dbReference type="Pfam" id="PF01547">
    <property type="entry name" value="SBP_bac_1"/>
    <property type="match status" value="1"/>
</dbReference>
<dbReference type="InterPro" id="IPR006059">
    <property type="entry name" value="SBP"/>
</dbReference>
<feature type="chain" id="PRO_5038401627" evidence="4">
    <location>
        <begin position="25"/>
        <end position="448"/>
    </location>
</feature>
<evidence type="ECO:0000313" key="6">
    <source>
        <dbReference type="Proteomes" id="UP000199671"/>
    </source>
</evidence>
<protein>
    <submittedName>
        <fullName evidence="5">Multiple sugar transport system substrate-binding protein</fullName>
    </submittedName>
</protein>
<dbReference type="InterPro" id="IPR050490">
    <property type="entry name" value="Bact_solute-bd_prot1"/>
</dbReference>
<reference evidence="5 6" key="1">
    <citation type="submission" date="2016-10" db="EMBL/GenBank/DDBJ databases">
        <authorList>
            <person name="de Groot N.N."/>
        </authorList>
    </citation>
    <scope>NUCLEOTIDE SEQUENCE [LARGE SCALE GENOMIC DNA]</scope>
    <source>
        <strain evidence="5 6">KPR-7B</strain>
    </source>
</reference>
<dbReference type="PROSITE" id="PS01037">
    <property type="entry name" value="SBP_BACTERIAL_1"/>
    <property type="match status" value="1"/>
</dbReference>
<dbReference type="OrthoDB" id="2515046at2"/>
<comment type="similarity">
    <text evidence="1">Belongs to the bacterial solute-binding protein 1 family.</text>
</comment>
<dbReference type="PANTHER" id="PTHR43649">
    <property type="entry name" value="ARABINOSE-BINDING PROTEIN-RELATED"/>
    <property type="match status" value="1"/>
</dbReference>
<dbReference type="PROSITE" id="PS51318">
    <property type="entry name" value="TAT"/>
    <property type="match status" value="1"/>
</dbReference>
<keyword evidence="3 4" id="KW-0732">Signal</keyword>
<dbReference type="Proteomes" id="UP000199671">
    <property type="component" value="Unassembled WGS sequence"/>
</dbReference>
<evidence type="ECO:0000256" key="1">
    <source>
        <dbReference type="ARBA" id="ARBA00008520"/>
    </source>
</evidence>
<proteinExistence type="inferred from homology"/>
<dbReference type="RefSeq" id="WP_092612612.1">
    <property type="nucleotide sequence ID" value="NZ_FNHU01000018.1"/>
</dbReference>
<evidence type="ECO:0000256" key="4">
    <source>
        <dbReference type="SAM" id="SignalP"/>
    </source>
</evidence>
<dbReference type="InterPro" id="IPR006311">
    <property type="entry name" value="TAT_signal"/>
</dbReference>